<dbReference type="Pfam" id="PF02826">
    <property type="entry name" value="2-Hacid_dh_C"/>
    <property type="match status" value="1"/>
</dbReference>
<gene>
    <name evidence="7" type="ORF">FEZ63_01860</name>
</gene>
<dbReference type="GO" id="GO:0016616">
    <property type="term" value="F:oxidoreductase activity, acting on the CH-OH group of donors, NAD or NADP as acceptor"/>
    <property type="evidence" value="ECO:0007669"/>
    <property type="project" value="InterPro"/>
</dbReference>
<dbReference type="OrthoDB" id="9793626at2"/>
<evidence type="ECO:0000313" key="7">
    <source>
        <dbReference type="EMBL" id="KAB0268887.1"/>
    </source>
</evidence>
<evidence type="ECO:0000313" key="8">
    <source>
        <dbReference type="Proteomes" id="UP000325684"/>
    </source>
</evidence>
<feature type="domain" description="D-isomer specific 2-hydroxyacid dehydrogenase NAD-binding" evidence="6">
    <location>
        <begin position="112"/>
        <end position="284"/>
    </location>
</feature>
<keyword evidence="2 4" id="KW-0560">Oxidoreductase</keyword>
<dbReference type="InterPro" id="IPR006140">
    <property type="entry name" value="D-isomer_DH_NAD-bd"/>
</dbReference>
<dbReference type="PANTHER" id="PTHR42789">
    <property type="entry name" value="D-ISOMER SPECIFIC 2-HYDROXYACID DEHYDROGENASE FAMILY PROTEIN (AFU_ORTHOLOGUE AFUA_6G10090)"/>
    <property type="match status" value="1"/>
</dbReference>
<comment type="similarity">
    <text evidence="1 4">Belongs to the D-isomer specific 2-hydroxyacid dehydrogenase family.</text>
</comment>
<evidence type="ECO:0000256" key="3">
    <source>
        <dbReference type="ARBA" id="ARBA00023027"/>
    </source>
</evidence>
<evidence type="ECO:0000256" key="2">
    <source>
        <dbReference type="ARBA" id="ARBA00023002"/>
    </source>
</evidence>
<reference evidence="7 8" key="1">
    <citation type="journal article" date="2019" name="Microorganisms">
        <title>Genome Insights into the Novel Species Microvirga brassicacearum, a Rapeseed Endophyte with Biotechnological Potential.</title>
        <authorList>
            <person name="Jimenez-Gomez A."/>
            <person name="Saati-Santamaria Z."/>
            <person name="Igual J.M."/>
            <person name="Rivas R."/>
            <person name="Mateos P.F."/>
            <person name="Garcia-Fraile P."/>
        </authorList>
    </citation>
    <scope>NUCLEOTIDE SEQUENCE [LARGE SCALE GENOMIC DNA]</scope>
    <source>
        <strain evidence="7 8">CDVBN77</strain>
    </source>
</reference>
<organism evidence="7 8">
    <name type="scientific">Microvirga brassicacearum</name>
    <dbReference type="NCBI Taxonomy" id="2580413"/>
    <lineage>
        <taxon>Bacteria</taxon>
        <taxon>Pseudomonadati</taxon>
        <taxon>Pseudomonadota</taxon>
        <taxon>Alphaproteobacteria</taxon>
        <taxon>Hyphomicrobiales</taxon>
        <taxon>Methylobacteriaceae</taxon>
        <taxon>Microvirga</taxon>
    </lineage>
</organism>
<name>A0A5N3PGM9_9HYPH</name>
<comment type="caution">
    <text evidence="7">The sequence shown here is derived from an EMBL/GenBank/DDBJ whole genome shotgun (WGS) entry which is preliminary data.</text>
</comment>
<dbReference type="CDD" id="cd12169">
    <property type="entry name" value="PGDH_like_1"/>
    <property type="match status" value="1"/>
</dbReference>
<evidence type="ECO:0000256" key="1">
    <source>
        <dbReference type="ARBA" id="ARBA00005854"/>
    </source>
</evidence>
<dbReference type="AlphaFoldDB" id="A0A5N3PGM9"/>
<dbReference type="InterPro" id="IPR036291">
    <property type="entry name" value="NAD(P)-bd_dom_sf"/>
</dbReference>
<keyword evidence="3" id="KW-0520">NAD</keyword>
<dbReference type="InterPro" id="IPR050857">
    <property type="entry name" value="D-2-hydroxyacid_DH"/>
</dbReference>
<dbReference type="EMBL" id="VCMV01000003">
    <property type="protein sequence ID" value="KAB0268887.1"/>
    <property type="molecule type" value="Genomic_DNA"/>
</dbReference>
<dbReference type="SUPFAM" id="SSF51735">
    <property type="entry name" value="NAD(P)-binding Rossmann-fold domains"/>
    <property type="match status" value="1"/>
</dbReference>
<dbReference type="Pfam" id="PF00389">
    <property type="entry name" value="2-Hacid_dh"/>
    <property type="match status" value="1"/>
</dbReference>
<evidence type="ECO:0000259" key="6">
    <source>
        <dbReference type="Pfam" id="PF02826"/>
    </source>
</evidence>
<dbReference type="InterPro" id="IPR006139">
    <property type="entry name" value="D-isomer_2_OHA_DH_cat_dom"/>
</dbReference>
<proteinExistence type="inferred from homology"/>
<dbReference type="Proteomes" id="UP000325684">
    <property type="component" value="Unassembled WGS sequence"/>
</dbReference>
<dbReference type="Gene3D" id="3.40.50.720">
    <property type="entry name" value="NAD(P)-binding Rossmann-like Domain"/>
    <property type="match status" value="2"/>
</dbReference>
<dbReference type="PANTHER" id="PTHR42789:SF1">
    <property type="entry name" value="D-ISOMER SPECIFIC 2-HYDROXYACID DEHYDROGENASE FAMILY PROTEIN (AFU_ORTHOLOGUE AFUA_6G10090)"/>
    <property type="match status" value="1"/>
</dbReference>
<protein>
    <submittedName>
        <fullName evidence="7">D-2-hydroxyacid dehydrogenase family protein</fullName>
    </submittedName>
</protein>
<dbReference type="PROSITE" id="PS00670">
    <property type="entry name" value="D_2_HYDROXYACID_DH_2"/>
    <property type="match status" value="1"/>
</dbReference>
<dbReference type="RefSeq" id="WP_150941944.1">
    <property type="nucleotide sequence ID" value="NZ_VCMV01000003.1"/>
</dbReference>
<feature type="domain" description="D-isomer specific 2-hydroxyacid dehydrogenase catalytic" evidence="5">
    <location>
        <begin position="25"/>
        <end position="310"/>
    </location>
</feature>
<dbReference type="InterPro" id="IPR029753">
    <property type="entry name" value="D-isomer_DH_CS"/>
</dbReference>
<evidence type="ECO:0000256" key="4">
    <source>
        <dbReference type="RuleBase" id="RU003719"/>
    </source>
</evidence>
<sequence>MRLAVLDDYQAATTQIVDWSPLGDVTVVPFTDHVHDEDGLVARLSDFDVVMRIRERTEFPRSVLERLPRLKLLLATGMRNARSIDMAAAKELGITVCGTEVHPHTTVELVWGMILSLFRRIPQEAGSLRAGGWQVGLGTGLQGKRLGIVGLGSMGVPVSRVGHALGMKVAAWSPNLTPERTAGHQVACVSKADLFAGSDVVTLHMPDTDATQGIVGATEIAAMRSSAYFINTSRPNLVDQNALIDALLHGRIAGAGVDVFDIEPLPQNHPYRWLPNVLATPHIGFVTSENYRVFFEQSLENAAAYLRGAPIRVIG</sequence>
<keyword evidence="8" id="KW-1185">Reference proteome</keyword>
<dbReference type="SUPFAM" id="SSF52283">
    <property type="entry name" value="Formate/glycerate dehydrogenase catalytic domain-like"/>
    <property type="match status" value="1"/>
</dbReference>
<dbReference type="PROSITE" id="PS00671">
    <property type="entry name" value="D_2_HYDROXYACID_DH_3"/>
    <property type="match status" value="1"/>
</dbReference>
<accession>A0A5N3PGM9</accession>
<dbReference type="GO" id="GO:0051287">
    <property type="term" value="F:NAD binding"/>
    <property type="evidence" value="ECO:0007669"/>
    <property type="project" value="InterPro"/>
</dbReference>
<evidence type="ECO:0000259" key="5">
    <source>
        <dbReference type="Pfam" id="PF00389"/>
    </source>
</evidence>